<dbReference type="Gene3D" id="1.20.120.450">
    <property type="entry name" value="dinb family like domain"/>
    <property type="match status" value="1"/>
</dbReference>
<proteinExistence type="predicted"/>
<keyword evidence="3" id="KW-1185">Reference proteome</keyword>
<dbReference type="RefSeq" id="WP_188605811.1">
    <property type="nucleotide sequence ID" value="NZ_BMIC01000002.1"/>
</dbReference>
<reference evidence="2 3" key="1">
    <citation type="journal article" date="2014" name="Int. J. Syst. Evol. Microbiol.">
        <title>Complete genome sequence of Corynebacterium casei LMG S-19264T (=DSM 44701T), isolated from a smear-ripened cheese.</title>
        <authorList>
            <consortium name="US DOE Joint Genome Institute (JGI-PGF)"/>
            <person name="Walter F."/>
            <person name="Albersmeier A."/>
            <person name="Kalinowski J."/>
            <person name="Ruckert C."/>
        </authorList>
    </citation>
    <scope>NUCLEOTIDE SEQUENCE [LARGE SCALE GENOMIC DNA]</scope>
    <source>
        <strain evidence="2 3">CGMCC 1.15295</strain>
    </source>
</reference>
<organism evidence="2 3">
    <name type="scientific">Aquaticitalea lipolytica</name>
    <dbReference type="NCBI Taxonomy" id="1247562"/>
    <lineage>
        <taxon>Bacteria</taxon>
        <taxon>Pseudomonadati</taxon>
        <taxon>Bacteroidota</taxon>
        <taxon>Flavobacteriia</taxon>
        <taxon>Flavobacteriales</taxon>
        <taxon>Flavobacteriaceae</taxon>
        <taxon>Aquaticitalea</taxon>
    </lineage>
</organism>
<gene>
    <name evidence="2" type="ORF">GCM10011531_15730</name>
</gene>
<accession>A0A8J2TUH7</accession>
<protein>
    <submittedName>
        <fullName evidence="2">DNA damage-inducible protein DinB</fullName>
    </submittedName>
</protein>
<feature type="domain" description="DinB-like" evidence="1">
    <location>
        <begin position="34"/>
        <end position="166"/>
    </location>
</feature>
<name>A0A8J2TUH7_9FLAO</name>
<dbReference type="InterPro" id="IPR024775">
    <property type="entry name" value="DinB-like"/>
</dbReference>
<evidence type="ECO:0000259" key="1">
    <source>
        <dbReference type="Pfam" id="PF12867"/>
    </source>
</evidence>
<dbReference type="AlphaFoldDB" id="A0A8J2TUH7"/>
<dbReference type="SUPFAM" id="SSF109854">
    <property type="entry name" value="DinB/YfiT-like putative metalloenzymes"/>
    <property type="match status" value="1"/>
</dbReference>
<sequence>MTTNNLSPEEYNPYYGTYIAKAANLNLKEGLKSNHAITEAFLNAIPKDKLEYRYAEGKWTVKDIIQHIIDTERIFAYRALRVARNDKTALPGFEENDYALTGNANPRTLESLLAEYNAVRQATIALFNSFSDDMLKHIGTASNSPISARAIGFIIIGHEAHHCNVIKERYL</sequence>
<evidence type="ECO:0000313" key="2">
    <source>
        <dbReference type="EMBL" id="GFZ85422.1"/>
    </source>
</evidence>
<comment type="caution">
    <text evidence="2">The sequence shown here is derived from an EMBL/GenBank/DDBJ whole genome shotgun (WGS) entry which is preliminary data.</text>
</comment>
<dbReference type="EMBL" id="BMIC01000002">
    <property type="protein sequence ID" value="GFZ85422.1"/>
    <property type="molecule type" value="Genomic_DNA"/>
</dbReference>
<evidence type="ECO:0000313" key="3">
    <source>
        <dbReference type="Proteomes" id="UP000598120"/>
    </source>
</evidence>
<dbReference type="InterPro" id="IPR034660">
    <property type="entry name" value="DinB/YfiT-like"/>
</dbReference>
<dbReference type="Pfam" id="PF12867">
    <property type="entry name" value="DinB_2"/>
    <property type="match status" value="1"/>
</dbReference>
<dbReference type="Proteomes" id="UP000598120">
    <property type="component" value="Unassembled WGS sequence"/>
</dbReference>